<evidence type="ECO:0000313" key="2">
    <source>
        <dbReference type="EMBL" id="KKA10177.1"/>
    </source>
</evidence>
<dbReference type="AlphaFoldDB" id="A0A0F4XWA9"/>
<dbReference type="InterPro" id="IPR029010">
    <property type="entry name" value="ThuA-like"/>
</dbReference>
<dbReference type="PANTHER" id="PTHR40469:SF2">
    <property type="entry name" value="GALACTOSE-BINDING DOMAIN-LIKE SUPERFAMILY PROTEIN"/>
    <property type="match status" value="1"/>
</dbReference>
<comment type="caution">
    <text evidence="2">The sequence shown here is derived from an EMBL/GenBank/DDBJ whole genome shotgun (WGS) entry which is preliminary data.</text>
</comment>
<proteinExistence type="predicted"/>
<dbReference type="EMBL" id="JZXC01000001">
    <property type="protein sequence ID" value="KKA10177.1"/>
    <property type="molecule type" value="Genomic_DNA"/>
</dbReference>
<name>A0A0F4XWA9_9PSED</name>
<accession>A0A0F4XWA9</accession>
<reference evidence="2 3" key="1">
    <citation type="submission" date="2015-03" db="EMBL/GenBank/DDBJ databases">
        <title>Pseudomonas fluorescens 1855-344 Genome sequencing and assembly.</title>
        <authorList>
            <person name="Eng W.W.H."/>
            <person name="Gan H.M."/>
            <person name="Savka M.A."/>
        </authorList>
    </citation>
    <scope>NUCLEOTIDE SEQUENCE [LARGE SCALE GENOMIC DNA]</scope>
    <source>
        <strain evidence="2 3">1855-344</strain>
    </source>
</reference>
<dbReference type="PANTHER" id="PTHR40469">
    <property type="entry name" value="SECRETED GLYCOSYL HYDROLASE"/>
    <property type="match status" value="1"/>
</dbReference>
<dbReference type="InterPro" id="IPR029062">
    <property type="entry name" value="Class_I_gatase-like"/>
</dbReference>
<dbReference type="PATRIC" id="fig|132476.4.peg.178"/>
<dbReference type="Gene3D" id="3.40.50.880">
    <property type="match status" value="1"/>
</dbReference>
<protein>
    <recommendedName>
        <fullName evidence="1">ThuA-like domain-containing protein</fullName>
    </recommendedName>
</protein>
<organism evidence="2 3">
    <name type="scientific">Pseudomonas kilonensis</name>
    <dbReference type="NCBI Taxonomy" id="132476"/>
    <lineage>
        <taxon>Bacteria</taxon>
        <taxon>Pseudomonadati</taxon>
        <taxon>Pseudomonadota</taxon>
        <taxon>Gammaproteobacteria</taxon>
        <taxon>Pseudomonadales</taxon>
        <taxon>Pseudomonadaceae</taxon>
        <taxon>Pseudomonas</taxon>
    </lineage>
</organism>
<gene>
    <name evidence="2" type="ORF">VP02_00810</name>
</gene>
<dbReference type="SUPFAM" id="SSF52317">
    <property type="entry name" value="Class I glutamine amidotransferase-like"/>
    <property type="match status" value="1"/>
</dbReference>
<feature type="domain" description="ThuA-like" evidence="1">
    <location>
        <begin position="22"/>
        <end position="244"/>
    </location>
</feature>
<sequence length="258" mass="28852">MFREPQYDQDRPTDLKVKMPAVLVFDKTNGFIHKDAIPAANEMLSQLAKKNGWSLYHTDNAAVHNVEDLSKFQTVIWNNVSGDVLTEPQRQAFKAYLSNGGGFVALHASGGDPKYAWDWYVKDLIKAQFKGHPLFPQKQSGTLVVESPDDPIVAHLPSRWVMDDEWYSFDKSPRPGVEVLLSIDETSYSPKMAGTDISMGSDHPMIWKHCLGNGRALYSALGHYAEIYRDMNYSRLVEQSIIWASGKSGAPCKASVAN</sequence>
<evidence type="ECO:0000313" key="3">
    <source>
        <dbReference type="Proteomes" id="UP000033662"/>
    </source>
</evidence>
<dbReference type="Proteomes" id="UP000033662">
    <property type="component" value="Unassembled WGS sequence"/>
</dbReference>
<evidence type="ECO:0000259" key="1">
    <source>
        <dbReference type="Pfam" id="PF06283"/>
    </source>
</evidence>
<dbReference type="Pfam" id="PF06283">
    <property type="entry name" value="ThuA"/>
    <property type="match status" value="1"/>
</dbReference>